<sequence>MGAFSHTLGFQFSCFICFLPIKKSTSYIITHDLPSIRIFLFEGGGTSKVDYLKERMAKLLLGKDMSGSDKWWLPLPRVPSDGLSEQSRKKLDHTPDLTNQILKSCMSINSIALAEMEVPQAYLEALPENGRSCLGDFLIETSRLITSQQITCLESRTTKLRAPPSNFYSFGMVPSGAAIKITGVSLYFNVVSDHGPVRSSTGRFTVTRQGSMNCQYCGNQAKKDFPHMRCRTCRKSQGFDYQTHVKSTWDCAAKRRERQAQLAGLPTKRSREASSVGGDDDDDREGDEKMELKAVVVDQLLLASVCHYNRCARDNTASVELSSVYTAAAAPINSLPPVHPSLHLLGLRVPKIIILRALLLSNNLIYWCKTLLGGGGDSERDDESNGNTFDCSQLKRAQEKESIIPKRIGRGWSVNNYPTRNPNFEMHKIEMVNGEMSLEPGSMGMKDLKENVKEEEYVGMKAEVEVLEEMRSKTINVCLECKPTGLRGRNMETVVRVNIYQTMHCIIFSQDMSPLRCNGIV</sequence>
<gene>
    <name evidence="5" type="ORF">HID58_006933</name>
</gene>
<proteinExistence type="predicted"/>
<dbReference type="InterPro" id="IPR057192">
    <property type="entry name" value="DUF7870"/>
</dbReference>
<dbReference type="InterPro" id="IPR005512">
    <property type="entry name" value="PRONE_dom"/>
</dbReference>
<protein>
    <recommendedName>
        <fullName evidence="4">PRONE domain-containing protein</fullName>
    </recommendedName>
</protein>
<evidence type="ECO:0000313" key="5">
    <source>
        <dbReference type="EMBL" id="KAH0939472.1"/>
    </source>
</evidence>
<evidence type="ECO:0000256" key="2">
    <source>
        <dbReference type="PROSITE-ProRule" id="PRU00663"/>
    </source>
</evidence>
<feature type="region of interest" description="Disordered" evidence="3">
    <location>
        <begin position="260"/>
        <end position="287"/>
    </location>
</feature>
<dbReference type="Pfam" id="PF25276">
    <property type="entry name" value="DUF7870"/>
    <property type="match status" value="1"/>
</dbReference>
<dbReference type="EMBL" id="JAGKQM010000002">
    <property type="protein sequence ID" value="KAH0939472.1"/>
    <property type="molecule type" value="Genomic_DNA"/>
</dbReference>
<dbReference type="Proteomes" id="UP000824890">
    <property type="component" value="Unassembled WGS sequence"/>
</dbReference>
<dbReference type="Pfam" id="PF03759">
    <property type="entry name" value="PRONE"/>
    <property type="match status" value="1"/>
</dbReference>
<keyword evidence="1 2" id="KW-0344">Guanine-nucleotide releasing factor</keyword>
<name>A0ABQ8EDP0_BRANA</name>
<dbReference type="Gene3D" id="1.20.58.2010">
    <property type="entry name" value="PRONE domain, subdomain 1"/>
    <property type="match status" value="1"/>
</dbReference>
<reference evidence="5 6" key="1">
    <citation type="submission" date="2021-05" db="EMBL/GenBank/DDBJ databases">
        <title>Genome Assembly of Synthetic Allotetraploid Brassica napus Reveals Homoeologous Exchanges between Subgenomes.</title>
        <authorList>
            <person name="Davis J.T."/>
        </authorList>
    </citation>
    <scope>NUCLEOTIDE SEQUENCE [LARGE SCALE GENOMIC DNA]</scope>
    <source>
        <strain evidence="6">cv. Da-Ae</strain>
        <tissue evidence="5">Seedling</tissue>
    </source>
</reference>
<dbReference type="InterPro" id="IPR006510">
    <property type="entry name" value="Znf_LRP1"/>
</dbReference>
<dbReference type="PANTHER" id="PTHR33101:SF43">
    <property type="entry name" value="ROP GUANINE NUCLEOTIDE EXCHANGE FACTOR 6"/>
    <property type="match status" value="1"/>
</dbReference>
<evidence type="ECO:0000256" key="3">
    <source>
        <dbReference type="SAM" id="MobiDB-lite"/>
    </source>
</evidence>
<dbReference type="PROSITE" id="PS51334">
    <property type="entry name" value="PRONE"/>
    <property type="match status" value="1"/>
</dbReference>
<dbReference type="InterPro" id="IPR038937">
    <property type="entry name" value="RopGEF"/>
</dbReference>
<evidence type="ECO:0000259" key="4">
    <source>
        <dbReference type="PROSITE" id="PS51334"/>
    </source>
</evidence>
<dbReference type="Pfam" id="PF05142">
    <property type="entry name" value="DUF702"/>
    <property type="match status" value="1"/>
</dbReference>
<evidence type="ECO:0000256" key="1">
    <source>
        <dbReference type="ARBA" id="ARBA00022658"/>
    </source>
</evidence>
<dbReference type="PANTHER" id="PTHR33101">
    <property type="entry name" value="ROP GUANINE NUCLEOTIDE EXCHANGE FACTOR 1"/>
    <property type="match status" value="1"/>
</dbReference>
<accession>A0ABQ8EDP0</accession>
<dbReference type="NCBIfam" id="TIGR01623">
    <property type="entry name" value="put_zinc_LRP1"/>
    <property type="match status" value="1"/>
</dbReference>
<organism evidence="5 6">
    <name type="scientific">Brassica napus</name>
    <name type="common">Rape</name>
    <dbReference type="NCBI Taxonomy" id="3708"/>
    <lineage>
        <taxon>Eukaryota</taxon>
        <taxon>Viridiplantae</taxon>
        <taxon>Streptophyta</taxon>
        <taxon>Embryophyta</taxon>
        <taxon>Tracheophyta</taxon>
        <taxon>Spermatophyta</taxon>
        <taxon>Magnoliopsida</taxon>
        <taxon>eudicotyledons</taxon>
        <taxon>Gunneridae</taxon>
        <taxon>Pentapetalae</taxon>
        <taxon>rosids</taxon>
        <taxon>malvids</taxon>
        <taxon>Brassicales</taxon>
        <taxon>Brassicaceae</taxon>
        <taxon>Brassiceae</taxon>
        <taxon>Brassica</taxon>
    </lineage>
</organism>
<evidence type="ECO:0000313" key="6">
    <source>
        <dbReference type="Proteomes" id="UP000824890"/>
    </source>
</evidence>
<feature type="domain" description="PRONE" evidence="4">
    <location>
        <begin position="1"/>
        <end position="138"/>
    </location>
</feature>
<comment type="caution">
    <text evidence="5">The sequence shown here is derived from an EMBL/GenBank/DDBJ whole genome shotgun (WGS) entry which is preliminary data.</text>
</comment>
<keyword evidence="6" id="KW-1185">Reference proteome</keyword>